<proteinExistence type="predicted"/>
<dbReference type="AlphaFoldDB" id="A0A0D0BG59"/>
<protein>
    <submittedName>
        <fullName evidence="1">Uncharacterized protein</fullName>
    </submittedName>
</protein>
<reference evidence="2" key="2">
    <citation type="submission" date="2015-01" db="EMBL/GenBank/DDBJ databases">
        <title>Evolutionary Origins and Diversification of the Mycorrhizal Mutualists.</title>
        <authorList>
            <consortium name="DOE Joint Genome Institute"/>
            <consortium name="Mycorrhizal Genomics Consortium"/>
            <person name="Kohler A."/>
            <person name="Kuo A."/>
            <person name="Nagy L.G."/>
            <person name="Floudas D."/>
            <person name="Copeland A."/>
            <person name="Barry K.W."/>
            <person name="Cichocki N."/>
            <person name="Veneault-Fourrey C."/>
            <person name="LaButti K."/>
            <person name="Lindquist E.A."/>
            <person name="Lipzen A."/>
            <person name="Lundell T."/>
            <person name="Morin E."/>
            <person name="Murat C."/>
            <person name="Riley R."/>
            <person name="Ohm R."/>
            <person name="Sun H."/>
            <person name="Tunlid A."/>
            <person name="Henrissat B."/>
            <person name="Grigoriev I.V."/>
            <person name="Hibbett D.S."/>
            <person name="Martin F."/>
        </authorList>
    </citation>
    <scope>NUCLEOTIDE SEQUENCE [LARGE SCALE GENOMIC DNA]</scope>
    <source>
        <strain evidence="2">UH-Slu-Lm8-n1</strain>
    </source>
</reference>
<dbReference type="Proteomes" id="UP000054485">
    <property type="component" value="Unassembled WGS sequence"/>
</dbReference>
<dbReference type="HOGENOM" id="CLU_2998038_0_0_1"/>
<evidence type="ECO:0000313" key="2">
    <source>
        <dbReference type="Proteomes" id="UP000054485"/>
    </source>
</evidence>
<keyword evidence="2" id="KW-1185">Reference proteome</keyword>
<gene>
    <name evidence="1" type="ORF">CY34DRAFT_797811</name>
</gene>
<sequence length="57" mass="6443">MRGPDSSLQKLHDIECGQNFTVDEHRIGTHRFPWKSARRVASASLSHANKKQLISSL</sequence>
<evidence type="ECO:0000313" key="1">
    <source>
        <dbReference type="EMBL" id="KIK48669.1"/>
    </source>
</evidence>
<dbReference type="EMBL" id="KN835136">
    <property type="protein sequence ID" value="KIK48669.1"/>
    <property type="molecule type" value="Genomic_DNA"/>
</dbReference>
<name>A0A0D0BG59_9AGAM</name>
<reference evidence="1 2" key="1">
    <citation type="submission" date="2014-04" db="EMBL/GenBank/DDBJ databases">
        <authorList>
            <consortium name="DOE Joint Genome Institute"/>
            <person name="Kuo A."/>
            <person name="Ruytinx J."/>
            <person name="Rineau F."/>
            <person name="Colpaert J."/>
            <person name="Kohler A."/>
            <person name="Nagy L.G."/>
            <person name="Floudas D."/>
            <person name="Copeland A."/>
            <person name="Barry K.W."/>
            <person name="Cichocki N."/>
            <person name="Veneault-Fourrey C."/>
            <person name="LaButti K."/>
            <person name="Lindquist E.A."/>
            <person name="Lipzen A."/>
            <person name="Lundell T."/>
            <person name="Morin E."/>
            <person name="Murat C."/>
            <person name="Sun H."/>
            <person name="Tunlid A."/>
            <person name="Henrissat B."/>
            <person name="Grigoriev I.V."/>
            <person name="Hibbett D.S."/>
            <person name="Martin F."/>
            <person name="Nordberg H.P."/>
            <person name="Cantor M.N."/>
            <person name="Hua S.X."/>
        </authorList>
    </citation>
    <scope>NUCLEOTIDE SEQUENCE [LARGE SCALE GENOMIC DNA]</scope>
    <source>
        <strain evidence="1 2">UH-Slu-Lm8-n1</strain>
    </source>
</reference>
<organism evidence="1 2">
    <name type="scientific">Suillus luteus UH-Slu-Lm8-n1</name>
    <dbReference type="NCBI Taxonomy" id="930992"/>
    <lineage>
        <taxon>Eukaryota</taxon>
        <taxon>Fungi</taxon>
        <taxon>Dikarya</taxon>
        <taxon>Basidiomycota</taxon>
        <taxon>Agaricomycotina</taxon>
        <taxon>Agaricomycetes</taxon>
        <taxon>Agaricomycetidae</taxon>
        <taxon>Boletales</taxon>
        <taxon>Suillineae</taxon>
        <taxon>Suillaceae</taxon>
        <taxon>Suillus</taxon>
    </lineage>
</organism>
<accession>A0A0D0BG59</accession>
<dbReference type="InParanoid" id="A0A0D0BG59"/>